<evidence type="ECO:0000256" key="2">
    <source>
        <dbReference type="ARBA" id="ARBA00045876"/>
    </source>
</evidence>
<dbReference type="EMBL" id="LAZR01002954">
    <property type="protein sequence ID" value="KKN23623.1"/>
    <property type="molecule type" value="Genomic_DNA"/>
</dbReference>
<proteinExistence type="predicted"/>
<dbReference type="Pfam" id="PF02985">
    <property type="entry name" value="HEAT"/>
    <property type="match status" value="1"/>
</dbReference>
<dbReference type="GO" id="GO:0016491">
    <property type="term" value="F:oxidoreductase activity"/>
    <property type="evidence" value="ECO:0007669"/>
    <property type="project" value="TreeGrafter"/>
</dbReference>
<gene>
    <name evidence="3" type="ORF">LCGC14_0903050</name>
</gene>
<dbReference type="AlphaFoldDB" id="A0A0F9S2P8"/>
<dbReference type="InterPro" id="IPR016024">
    <property type="entry name" value="ARM-type_fold"/>
</dbReference>
<reference evidence="3" key="1">
    <citation type="journal article" date="2015" name="Nature">
        <title>Complex archaea that bridge the gap between prokaryotes and eukaryotes.</title>
        <authorList>
            <person name="Spang A."/>
            <person name="Saw J.H."/>
            <person name="Jorgensen S.L."/>
            <person name="Zaremba-Niedzwiedzka K."/>
            <person name="Martijn J."/>
            <person name="Lind A.E."/>
            <person name="van Eijk R."/>
            <person name="Schleper C."/>
            <person name="Guy L."/>
            <person name="Ettema T.J."/>
        </authorList>
    </citation>
    <scope>NUCLEOTIDE SEQUENCE</scope>
</reference>
<comment type="function">
    <text evidence="2">Catalyzes the hydroxylation of the N(6)-(4-aminobutyl)-L-lysine intermediate produced by deoxyhypusine synthase/DHPS on a critical lysine of the eukaryotic translation initiation factor 5A/eIF-5A. This is the second step of the post-translational modification of that lysine into an unusual amino acid residue named hypusine. Hypusination is unique to mature eIF-5A factor and is essential for its function.</text>
</comment>
<dbReference type="SUPFAM" id="SSF48371">
    <property type="entry name" value="ARM repeat"/>
    <property type="match status" value="1"/>
</dbReference>
<evidence type="ECO:0008006" key="4">
    <source>
        <dbReference type="Google" id="ProtNLM"/>
    </source>
</evidence>
<dbReference type="Gene3D" id="1.25.10.10">
    <property type="entry name" value="Leucine-rich Repeat Variant"/>
    <property type="match status" value="3"/>
</dbReference>
<dbReference type="Pfam" id="PF13646">
    <property type="entry name" value="HEAT_2"/>
    <property type="match status" value="3"/>
</dbReference>
<dbReference type="InterPro" id="IPR000357">
    <property type="entry name" value="HEAT"/>
</dbReference>
<accession>A0A0F9S2P8</accession>
<dbReference type="PANTHER" id="PTHR12697:SF5">
    <property type="entry name" value="DEOXYHYPUSINE HYDROXYLASE"/>
    <property type="match status" value="1"/>
</dbReference>
<dbReference type="InterPro" id="IPR004155">
    <property type="entry name" value="PBS_lyase_HEAT"/>
</dbReference>
<dbReference type="InterPro" id="IPR021133">
    <property type="entry name" value="HEAT_type_2"/>
</dbReference>
<dbReference type="PROSITE" id="PS50077">
    <property type="entry name" value="HEAT_REPEAT"/>
    <property type="match status" value="1"/>
</dbReference>
<protein>
    <recommendedName>
        <fullName evidence="4">TOG domain-containing protein</fullName>
    </recommendedName>
</protein>
<organism evidence="3">
    <name type="scientific">marine sediment metagenome</name>
    <dbReference type="NCBI Taxonomy" id="412755"/>
    <lineage>
        <taxon>unclassified sequences</taxon>
        <taxon>metagenomes</taxon>
        <taxon>ecological metagenomes</taxon>
    </lineage>
</organism>
<dbReference type="PANTHER" id="PTHR12697">
    <property type="entry name" value="PBS LYASE HEAT-LIKE PROTEIN"/>
    <property type="match status" value="1"/>
</dbReference>
<sequence>MSAPLEKLLRDARIDLVLSRIEKDESVLKEVIKYIDSNIRSIKFNSILVLGEVGKKSANAVSKIVSCLEDEDWSICREAARSLGKIGDIAKEAVSYLSSLLENDEESIRKEAAIALGKIGNPTLESISSLIKALDDESEIVRTEVAIALGEIGSDAYEAIPFLMKSLKDLSWTVRTASAQSISLIGKESTKAIPSLISALEDPDWRVRYRVANALKEIGDVAVPGILEVLDHSNKIVRKEAIDTLGEMKIADPKIINAISKLLTDKAEMVRGKTADTLRNIGKAAVPNLLRGLEEANNKMKVIIISALGGIGSDAKDAIPTLISILEFIEEINSKEIETKKNLLYSKSILPRIKLMFSALNEYFSTPVKSEAVKALGRIGKDSENAISALEYALINPKFIIRREAALSLGKLGSSAVVALPSLIEALDDRNPDVRWRASEALGIIGVNTENVISGLSGLVHDKCDYVCEAALTALDDLAED</sequence>
<dbReference type="SMART" id="SM00567">
    <property type="entry name" value="EZ_HEAT"/>
    <property type="match status" value="10"/>
</dbReference>
<dbReference type="InterPro" id="IPR011989">
    <property type="entry name" value="ARM-like"/>
</dbReference>
<name>A0A0F9S2P8_9ZZZZ</name>
<evidence type="ECO:0000256" key="1">
    <source>
        <dbReference type="ARBA" id="ARBA00022737"/>
    </source>
</evidence>
<keyword evidence="1" id="KW-0677">Repeat</keyword>
<comment type="caution">
    <text evidence="3">The sequence shown here is derived from an EMBL/GenBank/DDBJ whole genome shotgun (WGS) entry which is preliminary data.</text>
</comment>
<evidence type="ECO:0000313" key="3">
    <source>
        <dbReference type="EMBL" id="KKN23623.1"/>
    </source>
</evidence>